<dbReference type="InterPro" id="IPR015712">
    <property type="entry name" value="DNA-dir_RNA_pol_su2"/>
</dbReference>
<comment type="similarity">
    <text evidence="3 14">Belongs to the RNA polymerase beta chain family.</text>
</comment>
<keyword evidence="16" id="KW-1133">Transmembrane helix</keyword>
<keyword evidence="16" id="KW-0812">Transmembrane</keyword>
<comment type="subunit">
    <text evidence="11">In plastids the minimal PEP RNA polymerase catalytic core is composed of four subunits: alpha, beta, beta', and beta''. When a (nuclear-encoded) sigma factor is associated with the core the holoenzyme is formed, which can initiate transcription.</text>
</comment>
<keyword evidence="5" id="KW-0240">DNA-directed RNA polymerase</keyword>
<evidence type="ECO:0000256" key="4">
    <source>
        <dbReference type="ARBA" id="ARBA00012418"/>
    </source>
</evidence>
<dbReference type="SUPFAM" id="SSF64484">
    <property type="entry name" value="beta and beta-prime subunits of DNA dependent RNA-polymerase"/>
    <property type="match status" value="1"/>
</dbReference>
<dbReference type="EC" id="2.7.7.6" evidence="4"/>
<evidence type="ECO:0000256" key="6">
    <source>
        <dbReference type="ARBA" id="ARBA00022528"/>
    </source>
</evidence>
<evidence type="ECO:0000256" key="2">
    <source>
        <dbReference type="ARBA" id="ARBA00004229"/>
    </source>
</evidence>
<evidence type="ECO:0000256" key="5">
    <source>
        <dbReference type="ARBA" id="ARBA00022478"/>
    </source>
</evidence>
<dbReference type="Pfam" id="PF04561">
    <property type="entry name" value="RNA_pol_Rpb2_2"/>
    <property type="match status" value="2"/>
</dbReference>
<dbReference type="Gene3D" id="2.40.50.100">
    <property type="match status" value="1"/>
</dbReference>
<dbReference type="Gene3D" id="3.90.1100.10">
    <property type="match status" value="2"/>
</dbReference>
<evidence type="ECO:0000256" key="8">
    <source>
        <dbReference type="ARBA" id="ARBA00022679"/>
    </source>
</evidence>
<evidence type="ECO:0000256" key="13">
    <source>
        <dbReference type="ARBA" id="ARBA00048552"/>
    </source>
</evidence>
<evidence type="ECO:0000256" key="11">
    <source>
        <dbReference type="ARBA" id="ARBA00026088"/>
    </source>
</evidence>
<evidence type="ECO:0000256" key="12">
    <source>
        <dbReference type="ARBA" id="ARBA00032782"/>
    </source>
</evidence>
<dbReference type="PANTHER" id="PTHR20856">
    <property type="entry name" value="DNA-DIRECTED RNA POLYMERASE I SUBUNIT 2"/>
    <property type="match status" value="1"/>
</dbReference>
<evidence type="ECO:0000256" key="7">
    <source>
        <dbReference type="ARBA" id="ARBA00022640"/>
    </source>
</evidence>
<evidence type="ECO:0000256" key="14">
    <source>
        <dbReference type="RuleBase" id="RU000434"/>
    </source>
</evidence>
<dbReference type="Pfam" id="PF04565">
    <property type="entry name" value="RNA_pol_Rpb2_3"/>
    <property type="match status" value="1"/>
</dbReference>
<dbReference type="GO" id="GO:0006351">
    <property type="term" value="P:DNA-templated transcription"/>
    <property type="evidence" value="ECO:0007669"/>
    <property type="project" value="InterPro"/>
</dbReference>
<dbReference type="Gene3D" id="2.30.150.10">
    <property type="entry name" value="DNA-directed RNA polymerase, beta subunit, external 1 domain"/>
    <property type="match status" value="1"/>
</dbReference>
<feature type="compositionally biased region" description="Basic and acidic residues" evidence="15">
    <location>
        <begin position="253"/>
        <end position="277"/>
    </location>
</feature>
<evidence type="ECO:0000313" key="20">
    <source>
        <dbReference type="EMBL" id="QFS20047.1"/>
    </source>
</evidence>
<evidence type="ECO:0000313" key="19">
    <source>
        <dbReference type="EMBL" id="AXC47294.1"/>
    </source>
</evidence>
<accession>A0A344PFM2</accession>
<dbReference type="EMBL" id="MK895950">
    <property type="protein sequence ID" value="QFS20047.1"/>
    <property type="molecule type" value="Genomic_DNA"/>
</dbReference>
<comment type="catalytic activity">
    <reaction evidence="13">
        <text>RNA(n) + a ribonucleoside 5'-triphosphate = RNA(n+1) + diphosphate</text>
        <dbReference type="Rhea" id="RHEA:21248"/>
        <dbReference type="Rhea" id="RHEA-COMP:14527"/>
        <dbReference type="Rhea" id="RHEA-COMP:17342"/>
        <dbReference type="ChEBI" id="CHEBI:33019"/>
        <dbReference type="ChEBI" id="CHEBI:61557"/>
        <dbReference type="ChEBI" id="CHEBI:140395"/>
        <dbReference type="EC" id="2.7.7.6"/>
    </reaction>
</comment>
<dbReference type="InterPro" id="IPR007642">
    <property type="entry name" value="RNA_pol_Rpb2_2"/>
</dbReference>
<evidence type="ECO:0000256" key="1">
    <source>
        <dbReference type="ARBA" id="ARBA00004026"/>
    </source>
</evidence>
<feature type="domain" description="RNA polymerase Rpb2" evidence="17">
    <location>
        <begin position="329"/>
        <end position="420"/>
    </location>
</feature>
<proteinExistence type="inferred from homology"/>
<comment type="subcellular location">
    <subcellularLocation>
        <location evidence="2">Plastid</location>
        <location evidence="2">Chloroplast</location>
    </subcellularLocation>
</comment>
<sequence>MPKKKTCYFLPDFVDMQRQSFLNFLEKGIVEEFAKRNPITNVHKNIEIFFYPEYYRLTKPSYTIQQAVFYQKSYISKLYIPVQYTDRNKKRILLKWMLVAQLPLMTKRGHFVLNGSARVIVNQLVRSPGIYFRENFYEIYGNLWNPKPNAVAKRFYADIICLKGTWLRIEIDKDYCMWVRLKKGPKIPLLWFLIGMGLNEKMIFQSVISPNFLLKSFQKDTKNLKNYTRVNSQHVLSRSFASSAKPRKTEVSEFAPSHRSERAKEEVKEIERRSEKTKTHKEKKVSEKAKAQKTYLYVKNPPEAWNEIAKLLNLKKGNIKTINKKTSIAVSNIGKKNNKKKEILEFGRKWFFKKFMNSRTYDLSKQGRLSINQKLSLNLSPQQTTLTAQDLLSATDYLMKVEKGLYEIDDIDHLKNRRVRCSGDLIQVQFGIGLMRLEKAIRYKLNNDKNFFKNVISTYNKESAITKKTNKYLNESHGFGKAEATKKNLSSHSFGIKRSENKDLKYNQKNDLNLKFLALNSIIQPKFVNGALKEFFGTHPLSQFMDQINPLSEMTHKRRLSSLGPGGVSRDTATLAVRGIHSSHYGRICPIETPEGKNTGLVNSLTTYARVNNKGFIETPFYSLYKGQVQKNSGRIYLSAEKEEFFKIATPDLNISNINFLPKQKIPVRVGKDFIPTFRRYVSFIGISPVQMISIATALIPFLEHDDANRALMGSNMQRQAVPLVRSQRPFIGTGLEARSVSDSGHALVTAKSGYILYVSGSKILLYTN</sequence>
<dbReference type="InterPro" id="IPR042107">
    <property type="entry name" value="DNA-dir_RNA_pol_bsu_ext_1_sf"/>
</dbReference>
<comment type="function">
    <text evidence="1">DNA-dependent RNA polymerase catalyzes the transcription of DNA into RNA using the four ribonucleoside triphosphates as substrates.</text>
</comment>
<organism evidence="19">
    <name type="scientific">Pediastrum duplex</name>
    <name type="common">Green alga</name>
    <dbReference type="NCBI Taxonomy" id="3105"/>
    <lineage>
        <taxon>Eukaryota</taxon>
        <taxon>Viridiplantae</taxon>
        <taxon>Chlorophyta</taxon>
        <taxon>core chlorophytes</taxon>
        <taxon>Chlorophyceae</taxon>
        <taxon>CS clade</taxon>
        <taxon>Sphaeropleales</taxon>
        <taxon>Hydrodictyaceae</taxon>
        <taxon>Pediastrum</taxon>
    </lineage>
</organism>
<keyword evidence="16" id="KW-0472">Membrane</keyword>
<geneLocation type="plastid" evidence="19"/>
<keyword evidence="9" id="KW-0548">Nucleotidyltransferase</keyword>
<dbReference type="InterPro" id="IPR007645">
    <property type="entry name" value="RNA_pol_Rpb2_3"/>
</dbReference>
<keyword evidence="10" id="KW-0804">Transcription</keyword>
<keyword evidence="7 19" id="KW-0934">Plastid</keyword>
<dbReference type="AlphaFoldDB" id="A0A344PFM2"/>
<evidence type="ECO:0000259" key="17">
    <source>
        <dbReference type="Pfam" id="PF04561"/>
    </source>
</evidence>
<reference evidence="19" key="1">
    <citation type="journal article" date="2018" name="Am. J. Bot.">
        <title>Organellar phylogenomics inform systematics in the green algal family Hydrodictyaceae (Chlorophyceae) and provide clues to the complex evolutionary history of plastid genomes in the green algal tree of life.</title>
        <authorList>
            <person name="McManus H.A."/>
            <person name="Fucikova K."/>
            <person name="Lewis P.O."/>
            <person name="Lewis L.A."/>
            <person name="Karol K.G."/>
        </authorList>
    </citation>
    <scope>NUCLEOTIDE SEQUENCE</scope>
    <source>
        <strain evidence="19">UTEX LB1364</strain>
    </source>
</reference>
<evidence type="ECO:0000256" key="9">
    <source>
        <dbReference type="ARBA" id="ARBA00022695"/>
    </source>
</evidence>
<reference evidence="20" key="2">
    <citation type="submission" date="2019-05" db="EMBL/GenBank/DDBJ databases">
        <title>The Mitochondrial and Chloroplast Genomes of a Pediastrum duplex strain collected in Milledgeville, BA.</title>
        <authorList>
            <person name="Proulex G.C.R."/>
            <person name="Lor B."/>
            <person name="Manoylov K.M."/>
            <person name="Cahoon A.B."/>
        </authorList>
    </citation>
    <scope>NUCLEOTIDE SEQUENCE</scope>
</reference>
<feature type="domain" description="RNA polymerase Rpb2" evidence="18">
    <location>
        <begin position="543"/>
        <end position="611"/>
    </location>
</feature>
<name>A0A344PFM2_PEDDU</name>
<keyword evidence="8" id="KW-0808">Transferase</keyword>
<dbReference type="EMBL" id="MF536519">
    <property type="protein sequence ID" value="AXC47294.1"/>
    <property type="molecule type" value="Genomic_DNA"/>
</dbReference>
<dbReference type="InterPro" id="IPR037034">
    <property type="entry name" value="RNA_pol_Rpb2_2_sf"/>
</dbReference>
<dbReference type="GO" id="GO:0009507">
    <property type="term" value="C:chloroplast"/>
    <property type="evidence" value="ECO:0007669"/>
    <property type="project" value="UniProtKB-SubCell"/>
</dbReference>
<dbReference type="GO" id="GO:0003677">
    <property type="term" value="F:DNA binding"/>
    <property type="evidence" value="ECO:0007669"/>
    <property type="project" value="InterPro"/>
</dbReference>
<feature type="transmembrane region" description="Helical" evidence="16">
    <location>
        <begin position="681"/>
        <end position="703"/>
    </location>
</feature>
<dbReference type="GO" id="GO:0032549">
    <property type="term" value="F:ribonucleoside binding"/>
    <property type="evidence" value="ECO:0007669"/>
    <property type="project" value="InterPro"/>
</dbReference>
<keyword evidence="6 19" id="KW-0150">Chloroplast</keyword>
<protein>
    <recommendedName>
        <fullName evidence="4">DNA-directed RNA polymerase</fullName>
        <ecNumber evidence="4">2.7.7.6</ecNumber>
    </recommendedName>
    <alternativeName>
        <fullName evidence="12">PEP</fullName>
    </alternativeName>
</protein>
<feature type="domain" description="RNA polymerase Rpb2" evidence="17">
    <location>
        <begin position="126"/>
        <end position="238"/>
    </location>
</feature>
<evidence type="ECO:0000256" key="16">
    <source>
        <dbReference type="SAM" id="Phobius"/>
    </source>
</evidence>
<evidence type="ECO:0000256" key="10">
    <source>
        <dbReference type="ARBA" id="ARBA00023163"/>
    </source>
</evidence>
<evidence type="ECO:0000259" key="18">
    <source>
        <dbReference type="Pfam" id="PF04565"/>
    </source>
</evidence>
<dbReference type="GO" id="GO:0003899">
    <property type="term" value="F:DNA-directed RNA polymerase activity"/>
    <property type="evidence" value="ECO:0007669"/>
    <property type="project" value="UniProtKB-EC"/>
</dbReference>
<gene>
    <name evidence="19" type="primary">rpoBa</name>
</gene>
<evidence type="ECO:0000256" key="3">
    <source>
        <dbReference type="ARBA" id="ARBA00006835"/>
    </source>
</evidence>
<feature type="region of interest" description="Disordered" evidence="15">
    <location>
        <begin position="253"/>
        <end position="286"/>
    </location>
</feature>
<dbReference type="GO" id="GO:0000428">
    <property type="term" value="C:DNA-directed RNA polymerase complex"/>
    <property type="evidence" value="ECO:0007669"/>
    <property type="project" value="UniProtKB-KW"/>
</dbReference>
<evidence type="ECO:0000256" key="15">
    <source>
        <dbReference type="SAM" id="MobiDB-lite"/>
    </source>
</evidence>
<dbReference type="Gene3D" id="3.90.1110.10">
    <property type="entry name" value="RNA polymerase Rpb2, domain 2"/>
    <property type="match status" value="1"/>
</dbReference>